<evidence type="ECO:0000313" key="2">
    <source>
        <dbReference type="Proteomes" id="UP000324222"/>
    </source>
</evidence>
<dbReference type="EMBL" id="VSRR010032157">
    <property type="protein sequence ID" value="MPC71020.1"/>
    <property type="molecule type" value="Genomic_DNA"/>
</dbReference>
<gene>
    <name evidence="1" type="ORF">E2C01_065287</name>
</gene>
<dbReference type="Proteomes" id="UP000324222">
    <property type="component" value="Unassembled WGS sequence"/>
</dbReference>
<evidence type="ECO:0000313" key="1">
    <source>
        <dbReference type="EMBL" id="MPC71020.1"/>
    </source>
</evidence>
<sequence>MWRDKTAGLHAPPQD</sequence>
<comment type="caution">
    <text evidence="1">The sequence shown here is derived from an EMBL/GenBank/DDBJ whole genome shotgun (WGS) entry which is preliminary data.</text>
</comment>
<keyword evidence="2" id="KW-1185">Reference proteome</keyword>
<proteinExistence type="predicted"/>
<protein>
    <submittedName>
        <fullName evidence="1">Uncharacterized protein</fullName>
    </submittedName>
</protein>
<accession>A0A5B7HF75</accession>
<name>A0A5B7HF75_PORTR</name>
<organism evidence="1 2">
    <name type="scientific">Portunus trituberculatus</name>
    <name type="common">Swimming crab</name>
    <name type="synonym">Neptunus trituberculatus</name>
    <dbReference type="NCBI Taxonomy" id="210409"/>
    <lineage>
        <taxon>Eukaryota</taxon>
        <taxon>Metazoa</taxon>
        <taxon>Ecdysozoa</taxon>
        <taxon>Arthropoda</taxon>
        <taxon>Crustacea</taxon>
        <taxon>Multicrustacea</taxon>
        <taxon>Malacostraca</taxon>
        <taxon>Eumalacostraca</taxon>
        <taxon>Eucarida</taxon>
        <taxon>Decapoda</taxon>
        <taxon>Pleocyemata</taxon>
        <taxon>Brachyura</taxon>
        <taxon>Eubrachyura</taxon>
        <taxon>Portunoidea</taxon>
        <taxon>Portunidae</taxon>
        <taxon>Portuninae</taxon>
        <taxon>Portunus</taxon>
    </lineage>
</organism>
<reference evidence="1 2" key="1">
    <citation type="submission" date="2019-05" db="EMBL/GenBank/DDBJ databases">
        <title>Another draft genome of Portunus trituberculatus and its Hox gene families provides insights of decapod evolution.</title>
        <authorList>
            <person name="Jeong J.-H."/>
            <person name="Song I."/>
            <person name="Kim S."/>
            <person name="Choi T."/>
            <person name="Kim D."/>
            <person name="Ryu S."/>
            <person name="Kim W."/>
        </authorList>
    </citation>
    <scope>NUCLEOTIDE SEQUENCE [LARGE SCALE GENOMIC DNA]</scope>
    <source>
        <tissue evidence="1">Muscle</tissue>
    </source>
</reference>